<dbReference type="EMBL" id="BK014940">
    <property type="protein sequence ID" value="DAD83698.1"/>
    <property type="molecule type" value="Genomic_DNA"/>
</dbReference>
<sequence>MKTKNLAIYQGDTYLFKVALNSETGEPLQTDGLSFALAVKFPDGATITPELTVDRNIVSLLFPSALTADITHTTAEYDLRAISGQYVKTYLRGQLHITPSITPVTAGEGGEIREEAVSVTVSEAAIIRAVGNQSQTAYDDSDIKQRLDALEGHQDKDTVYDDSDLKRRLAALEGRQDTVYDDSDLKRRLTALESRQDKDTVFDDSAIKQRLTALENRPAPKAESPYSEMQEGYIARENFGFIPENNTPATVSFPKPFSRRPDIFEACLDIRSNSARLQYIQNVTASGFDLATNYSPELKGVWYRAAILKPN</sequence>
<accession>A0A8S5MNI1</accession>
<proteinExistence type="predicted"/>
<organism evidence="1">
    <name type="scientific">Myoviridae sp. ctPSW2</name>
    <dbReference type="NCBI Taxonomy" id="2826648"/>
    <lineage>
        <taxon>Viruses</taxon>
        <taxon>Duplodnaviria</taxon>
        <taxon>Heunggongvirae</taxon>
        <taxon>Uroviricota</taxon>
        <taxon>Caudoviricetes</taxon>
    </lineage>
</organism>
<reference evidence="1" key="1">
    <citation type="journal article" date="2021" name="Proc. Natl. Acad. Sci. U.S.A.">
        <title>A Catalog of Tens of Thousands of Viruses from Human Metagenomes Reveals Hidden Associations with Chronic Diseases.</title>
        <authorList>
            <person name="Tisza M.J."/>
            <person name="Buck C.B."/>
        </authorList>
    </citation>
    <scope>NUCLEOTIDE SEQUENCE</scope>
    <source>
        <strain evidence="1">CtPSW2</strain>
    </source>
</reference>
<evidence type="ECO:0000313" key="1">
    <source>
        <dbReference type="EMBL" id="DAD83698.1"/>
    </source>
</evidence>
<name>A0A8S5MNI1_9CAUD</name>
<protein>
    <submittedName>
        <fullName evidence="1">H-type lectin domain</fullName>
    </submittedName>
</protein>